<organism evidence="2 3">
    <name type="scientific">Phellinidium pouzarii</name>
    <dbReference type="NCBI Taxonomy" id="167371"/>
    <lineage>
        <taxon>Eukaryota</taxon>
        <taxon>Fungi</taxon>
        <taxon>Dikarya</taxon>
        <taxon>Basidiomycota</taxon>
        <taxon>Agaricomycotina</taxon>
        <taxon>Agaricomycetes</taxon>
        <taxon>Hymenochaetales</taxon>
        <taxon>Hymenochaetaceae</taxon>
        <taxon>Phellinidium</taxon>
    </lineage>
</organism>
<name>A0A4S4LDG3_9AGAM</name>
<protein>
    <submittedName>
        <fullName evidence="2">Uncharacterized protein</fullName>
    </submittedName>
</protein>
<sequence>MHISFFPSLGSRSSVPISATESFNAEPVRAAFTARLSAADYDEAFHLGARIEVWTNVPGNGRRSGEWGAIAFEEVHSAMESQPDEGMGAGTSAVLRLSADNGSVDEGLLSPAVPDYTCEHVFRAVFTLPRTLGRTCAFTYRLVYPSGICWLGSDRNNGLLEFGAGNGFFEESGDWERHKEENIFLHDQERSVEEDINVGWLNTQSWRWSGWALDESSVWSIADILHDADRKASLIYLIPSAIEDAILLPQPHLIRATSWLSPISISSQGKVTLHSSGQGTVEHRAHSLKSENDQRLLRSEIISSCPAPEIIKLKDNFYTILFSPNNVSDVSSTIYVQPLSIPAARDIHVPMHYLDVFAKNSPVVSLYNHGTHSALFIDRAHPPEDNLLRLGVAGGYFVISTVHELGVSKDPFSELQVSLLSHAVHPKRFFSEKVENPLPTPPSSPAHRPRHTVSFALPPEGDSELDFGLRRRRPAQEHSDFASEGREVMPRTEIQTSMLQRVRGDASAGQVRTFVLNVLEMLGRLLGIAILHVFTLAFRFLAAARRDGPLWEDETSTDGVESPIHQIEHSNTGTRDALGAVRDSDSIPSIDYGDSGSIIKSESGAAPSDPPSDPHQMSTYSEPPALWDVLKWVIPASSAPILLGVRYSSSVNLRAAKVDIEVDGVAVDSGSSTIVHDVGGNTVVYEIARAHGASSVLLVRPRT</sequence>
<dbReference type="Proteomes" id="UP000308199">
    <property type="component" value="Unassembled WGS sequence"/>
</dbReference>
<dbReference type="AlphaFoldDB" id="A0A4S4LDG3"/>
<evidence type="ECO:0000256" key="1">
    <source>
        <dbReference type="SAM" id="MobiDB-lite"/>
    </source>
</evidence>
<proteinExistence type="predicted"/>
<evidence type="ECO:0000313" key="2">
    <source>
        <dbReference type="EMBL" id="THH09872.1"/>
    </source>
</evidence>
<gene>
    <name evidence="2" type="ORF">EW145_g1706</name>
</gene>
<comment type="caution">
    <text evidence="2">The sequence shown here is derived from an EMBL/GenBank/DDBJ whole genome shotgun (WGS) entry which is preliminary data.</text>
</comment>
<accession>A0A4S4LDG3</accession>
<dbReference type="EMBL" id="SGPK01000050">
    <property type="protein sequence ID" value="THH09872.1"/>
    <property type="molecule type" value="Genomic_DNA"/>
</dbReference>
<reference evidence="2 3" key="1">
    <citation type="submission" date="2019-02" db="EMBL/GenBank/DDBJ databases">
        <title>Genome sequencing of the rare red list fungi Phellinidium pouzarii.</title>
        <authorList>
            <person name="Buettner E."/>
            <person name="Kellner H."/>
        </authorList>
    </citation>
    <scope>NUCLEOTIDE SEQUENCE [LARGE SCALE GENOMIC DNA]</scope>
    <source>
        <strain evidence="2 3">DSM 108285</strain>
    </source>
</reference>
<feature type="region of interest" description="Disordered" evidence="1">
    <location>
        <begin position="433"/>
        <end position="457"/>
    </location>
</feature>
<feature type="region of interest" description="Disordered" evidence="1">
    <location>
        <begin position="598"/>
        <end position="620"/>
    </location>
</feature>
<dbReference type="OrthoDB" id="3178019at2759"/>
<evidence type="ECO:0000313" key="3">
    <source>
        <dbReference type="Proteomes" id="UP000308199"/>
    </source>
</evidence>
<keyword evidence="3" id="KW-1185">Reference proteome</keyword>